<evidence type="ECO:0000313" key="2">
    <source>
        <dbReference type="EMBL" id="NIZ40424.1"/>
    </source>
</evidence>
<gene>
    <name evidence="2" type="ORF">HCT14_02700</name>
</gene>
<keyword evidence="2" id="KW-0969">Cilium</keyword>
<accession>A0A968KR47</accession>
<evidence type="ECO:0000259" key="1">
    <source>
        <dbReference type="Pfam" id="PF04316"/>
    </source>
</evidence>
<organism evidence="2 3">
    <name type="scientific">Entomospira entomophila</name>
    <dbReference type="NCBI Taxonomy" id="2719988"/>
    <lineage>
        <taxon>Bacteria</taxon>
        <taxon>Pseudomonadati</taxon>
        <taxon>Spirochaetota</taxon>
        <taxon>Spirochaetia</taxon>
        <taxon>Spirochaetales</taxon>
        <taxon>Spirochaetaceae</taxon>
        <taxon>Entomospira</taxon>
    </lineage>
</organism>
<comment type="caution">
    <text evidence="2">The sequence shown here is derived from an EMBL/GenBank/DDBJ whole genome shotgun (WGS) entry which is preliminary data.</text>
</comment>
<sequence>MNINRINPLDPLFSVKKSESIGRTERSERGQSILVSPDAQLAHERLFALEAVRRTPDVRVDEVTRVKAAIADPSYLNDKIEALADRLLEAWDW</sequence>
<dbReference type="EMBL" id="JAATLJ010000001">
    <property type="protein sequence ID" value="NIZ40424.1"/>
    <property type="molecule type" value="Genomic_DNA"/>
</dbReference>
<dbReference type="InterPro" id="IPR031316">
    <property type="entry name" value="FlgM_C"/>
</dbReference>
<feature type="domain" description="Anti-sigma-28 factor FlgM C-terminal" evidence="1">
    <location>
        <begin position="48"/>
        <end position="89"/>
    </location>
</feature>
<protein>
    <submittedName>
        <fullName evidence="2">Flagellar biosynthesis anti-sigma factor FlgM</fullName>
    </submittedName>
</protein>
<proteinExistence type="predicted"/>
<dbReference type="SUPFAM" id="SSF101498">
    <property type="entry name" value="Anti-sigma factor FlgM"/>
    <property type="match status" value="1"/>
</dbReference>
<keyword evidence="2" id="KW-0282">Flagellum</keyword>
<dbReference type="RefSeq" id="WP_167700024.1">
    <property type="nucleotide sequence ID" value="NZ_CP118174.1"/>
</dbReference>
<dbReference type="Pfam" id="PF04316">
    <property type="entry name" value="FlgM"/>
    <property type="match status" value="1"/>
</dbReference>
<keyword evidence="3" id="KW-1185">Reference proteome</keyword>
<dbReference type="AlphaFoldDB" id="A0A968KR47"/>
<dbReference type="InterPro" id="IPR035890">
    <property type="entry name" value="Anti-sigma-28_factor_FlgM_sf"/>
</dbReference>
<evidence type="ECO:0000313" key="3">
    <source>
        <dbReference type="Proteomes" id="UP000711995"/>
    </source>
</evidence>
<reference evidence="2 3" key="1">
    <citation type="submission" date="2020-03" db="EMBL/GenBank/DDBJ databases">
        <title>Spirochaetal bacteria isolated from arthropods constitute a novel genus Entomospira genus novum within the order Spirochaetales.</title>
        <authorList>
            <person name="Grana-Miraglia L."/>
            <person name="Sikutova S."/>
            <person name="Fingerle V."/>
            <person name="Sing A."/>
            <person name="Castillo-Ramirez S."/>
            <person name="Margos G."/>
            <person name="Rudolf I."/>
        </authorList>
    </citation>
    <scope>NUCLEOTIDE SEQUENCE [LARGE SCALE GENOMIC DNA]</scope>
    <source>
        <strain evidence="2 3">BR193</strain>
    </source>
</reference>
<dbReference type="Proteomes" id="UP000711995">
    <property type="component" value="Unassembled WGS sequence"/>
</dbReference>
<keyword evidence="2" id="KW-0966">Cell projection</keyword>
<name>A0A968KR47_9SPIO</name>